<evidence type="ECO:0000259" key="16">
    <source>
        <dbReference type="PROSITE" id="PS51068"/>
    </source>
</evidence>
<dbReference type="GO" id="GO:0006284">
    <property type="term" value="P:base-excision repair"/>
    <property type="evidence" value="ECO:0007669"/>
    <property type="project" value="InterPro"/>
</dbReference>
<gene>
    <name evidence="17" type="ORF">GWO12_12050</name>
</gene>
<evidence type="ECO:0000256" key="12">
    <source>
        <dbReference type="ARBA" id="ARBA00023268"/>
    </source>
</evidence>
<keyword evidence="4" id="KW-0479">Metal-binding</keyword>
<keyword evidence="8" id="KW-0862">Zinc</keyword>
<dbReference type="InterPro" id="IPR000214">
    <property type="entry name" value="Znf_DNA_glyclase/AP_lyase"/>
</dbReference>
<accession>A0AAE5CCL8</accession>
<feature type="domain" description="Formamidopyrimidine-DNA glycosylase catalytic" evidence="16">
    <location>
        <begin position="2"/>
        <end position="105"/>
    </location>
</feature>
<organism evidence="17 18">
    <name type="scientific">Candidatus Kutchimonas denitrificans</name>
    <dbReference type="NCBI Taxonomy" id="3056748"/>
    <lineage>
        <taxon>Bacteria</taxon>
        <taxon>Pseudomonadati</taxon>
        <taxon>Gemmatimonadota</taxon>
        <taxon>Gemmatimonadia</taxon>
        <taxon>Candidatus Palauibacterales</taxon>
        <taxon>Candidatus Palauibacteraceae</taxon>
        <taxon>Candidatus Kutchimonas</taxon>
    </lineage>
</organism>
<comment type="catalytic activity">
    <reaction evidence="1">
        <text>Hydrolysis of DNA containing ring-opened 7-methylguanine residues, releasing 2,6-diamino-4-hydroxy-5-(N-methyl)formamidopyrimidine.</text>
        <dbReference type="EC" id="3.2.2.23"/>
    </reaction>
</comment>
<evidence type="ECO:0000256" key="2">
    <source>
        <dbReference type="ARBA" id="ARBA00001947"/>
    </source>
</evidence>
<dbReference type="Proteomes" id="UP000702544">
    <property type="component" value="Unassembled WGS sequence"/>
</dbReference>
<dbReference type="EMBL" id="JAACAK010000096">
    <property type="protein sequence ID" value="NIR75825.1"/>
    <property type="molecule type" value="Genomic_DNA"/>
</dbReference>
<dbReference type="InterPro" id="IPR035937">
    <property type="entry name" value="FPG_N"/>
</dbReference>
<name>A0AAE5CCL8_9BACT</name>
<dbReference type="SUPFAM" id="SSF46946">
    <property type="entry name" value="S13-like H2TH domain"/>
    <property type="match status" value="1"/>
</dbReference>
<dbReference type="GO" id="GO:0034039">
    <property type="term" value="F:8-oxo-7,8-dihydroguanine DNA N-glycosylase activity"/>
    <property type="evidence" value="ECO:0007669"/>
    <property type="project" value="TreeGrafter"/>
</dbReference>
<keyword evidence="10" id="KW-0234">DNA repair</keyword>
<keyword evidence="9" id="KW-0238">DNA-binding</keyword>
<dbReference type="PANTHER" id="PTHR22993:SF9">
    <property type="entry name" value="FORMAMIDOPYRIMIDINE-DNA GLYCOSYLASE"/>
    <property type="match status" value="1"/>
</dbReference>
<dbReference type="AlphaFoldDB" id="A0AAE5CCL8"/>
<protein>
    <submittedName>
        <fullName evidence="17">Fpg/Nei family DNA glycosylase</fullName>
    </submittedName>
</protein>
<evidence type="ECO:0000256" key="13">
    <source>
        <dbReference type="ARBA" id="ARBA00023295"/>
    </source>
</evidence>
<keyword evidence="11" id="KW-0456">Lyase</keyword>
<evidence type="ECO:0000256" key="9">
    <source>
        <dbReference type="ARBA" id="ARBA00023125"/>
    </source>
</evidence>
<evidence type="ECO:0000256" key="6">
    <source>
        <dbReference type="ARBA" id="ARBA00022771"/>
    </source>
</evidence>
<dbReference type="PROSITE" id="PS51068">
    <property type="entry name" value="FPG_CAT"/>
    <property type="match status" value="1"/>
</dbReference>
<dbReference type="SUPFAM" id="SSF57716">
    <property type="entry name" value="Glucocorticoid receptor-like (DNA-binding domain)"/>
    <property type="match status" value="1"/>
</dbReference>
<evidence type="ECO:0000256" key="5">
    <source>
        <dbReference type="ARBA" id="ARBA00022763"/>
    </source>
</evidence>
<dbReference type="Gene3D" id="1.10.8.50">
    <property type="match status" value="1"/>
</dbReference>
<dbReference type="GO" id="GO:0003684">
    <property type="term" value="F:damaged DNA binding"/>
    <property type="evidence" value="ECO:0007669"/>
    <property type="project" value="InterPro"/>
</dbReference>
<dbReference type="Pfam" id="PF06831">
    <property type="entry name" value="H2TH"/>
    <property type="match status" value="1"/>
</dbReference>
<evidence type="ECO:0000313" key="18">
    <source>
        <dbReference type="Proteomes" id="UP000702544"/>
    </source>
</evidence>
<dbReference type="InterPro" id="IPR015886">
    <property type="entry name" value="H2TH_FPG"/>
</dbReference>
<dbReference type="PROSITE" id="PS51066">
    <property type="entry name" value="ZF_FPG_2"/>
    <property type="match status" value="1"/>
</dbReference>
<dbReference type="Gene3D" id="3.20.190.10">
    <property type="entry name" value="MutM-like, N-terminal"/>
    <property type="match status" value="1"/>
</dbReference>
<dbReference type="SMART" id="SM00898">
    <property type="entry name" value="Fapy_DNA_glyco"/>
    <property type="match status" value="1"/>
</dbReference>
<evidence type="ECO:0000256" key="10">
    <source>
        <dbReference type="ARBA" id="ARBA00023204"/>
    </source>
</evidence>
<sequence length="296" mass="33316">MPELPEVALYIHALEPLILGAPLERVRMRSASLLKTFDPPIEEAEGRRVTELRNIGKRILWGLEGDLFLVFHLMIAGRFRWRDPGVALPKKRGHAAFDFPSGTLLLTEAGTQKRASLHLVRGAAALEGFDRGGIDPLAAEFSEFRRAILQQNRTLKRALTDQRIVAGIGNAHSDEILFDARLSPVRRTRQLSEEELARLYEATRASLAWWIDRLREEGGKDFPEKVTAFHPAMKVHGKYGQPCPVCGSSIQRIVYAANETNYCARCQTGGKLLRDRSLSRLLRDDWPETLEELEGA</sequence>
<keyword evidence="12" id="KW-0511">Multifunctional enzyme</keyword>
<evidence type="ECO:0000256" key="14">
    <source>
        <dbReference type="PROSITE-ProRule" id="PRU00391"/>
    </source>
</evidence>
<keyword evidence="5" id="KW-0227">DNA damage</keyword>
<feature type="domain" description="FPG-type" evidence="15">
    <location>
        <begin position="234"/>
        <end position="268"/>
    </location>
</feature>
<evidence type="ECO:0000259" key="15">
    <source>
        <dbReference type="PROSITE" id="PS51066"/>
    </source>
</evidence>
<dbReference type="PANTHER" id="PTHR22993">
    <property type="entry name" value="FORMAMIDOPYRIMIDINE-DNA GLYCOSYLASE"/>
    <property type="match status" value="1"/>
</dbReference>
<keyword evidence="6 14" id="KW-0863">Zinc-finger</keyword>
<keyword evidence="13" id="KW-0326">Glycosidase</keyword>
<evidence type="ECO:0000256" key="4">
    <source>
        <dbReference type="ARBA" id="ARBA00022723"/>
    </source>
</evidence>
<dbReference type="InterPro" id="IPR010979">
    <property type="entry name" value="Ribosomal_uS13-like_H2TH"/>
</dbReference>
<dbReference type="GO" id="GO:0008270">
    <property type="term" value="F:zinc ion binding"/>
    <property type="evidence" value="ECO:0007669"/>
    <property type="project" value="UniProtKB-KW"/>
</dbReference>
<evidence type="ECO:0000256" key="7">
    <source>
        <dbReference type="ARBA" id="ARBA00022801"/>
    </source>
</evidence>
<dbReference type="CDD" id="cd08973">
    <property type="entry name" value="BaFpgNei_N_1"/>
    <property type="match status" value="1"/>
</dbReference>
<evidence type="ECO:0000256" key="11">
    <source>
        <dbReference type="ARBA" id="ARBA00023239"/>
    </source>
</evidence>
<dbReference type="GO" id="GO:0016829">
    <property type="term" value="F:lyase activity"/>
    <property type="evidence" value="ECO:0007669"/>
    <property type="project" value="UniProtKB-KW"/>
</dbReference>
<comment type="caution">
    <text evidence="17">The sequence shown here is derived from an EMBL/GenBank/DDBJ whole genome shotgun (WGS) entry which is preliminary data.</text>
</comment>
<dbReference type="Pfam" id="PF01149">
    <property type="entry name" value="Fapy_DNA_glyco"/>
    <property type="match status" value="1"/>
</dbReference>
<dbReference type="InterPro" id="IPR012319">
    <property type="entry name" value="FPG_cat"/>
</dbReference>
<proteinExistence type="inferred from homology"/>
<dbReference type="SMART" id="SM01232">
    <property type="entry name" value="H2TH"/>
    <property type="match status" value="1"/>
</dbReference>
<dbReference type="GO" id="GO:0003906">
    <property type="term" value="F:DNA-(apurinic or apyrimidinic site) endonuclease activity"/>
    <property type="evidence" value="ECO:0007669"/>
    <property type="project" value="InterPro"/>
</dbReference>
<evidence type="ECO:0000256" key="8">
    <source>
        <dbReference type="ARBA" id="ARBA00022833"/>
    </source>
</evidence>
<evidence type="ECO:0000256" key="1">
    <source>
        <dbReference type="ARBA" id="ARBA00001668"/>
    </source>
</evidence>
<keyword evidence="7" id="KW-0378">Hydrolase</keyword>
<dbReference type="SUPFAM" id="SSF81624">
    <property type="entry name" value="N-terminal domain of MutM-like DNA repair proteins"/>
    <property type="match status" value="1"/>
</dbReference>
<dbReference type="Pfam" id="PF06827">
    <property type="entry name" value="zf-FPG_IleRS"/>
    <property type="match status" value="1"/>
</dbReference>
<reference evidence="17 18" key="1">
    <citation type="submission" date="2020-01" db="EMBL/GenBank/DDBJ databases">
        <title>Genomes assembled from Gulf of Kutch pelagic sediment metagenomes.</title>
        <authorList>
            <person name="Chandrashekar M."/>
            <person name="Mahajan M.S."/>
            <person name="Dave K.J."/>
            <person name="Vatsa P."/>
            <person name="Nathani N.M."/>
        </authorList>
    </citation>
    <scope>NUCLEOTIDE SEQUENCE [LARGE SCALE GENOMIC DNA]</scope>
    <source>
        <strain evidence="17">KS3-K002</strain>
    </source>
</reference>
<comment type="similarity">
    <text evidence="3">Belongs to the FPG family.</text>
</comment>
<dbReference type="InterPro" id="IPR010663">
    <property type="entry name" value="Znf_FPG/IleRS"/>
</dbReference>
<comment type="cofactor">
    <cofactor evidence="2">
        <name>Zn(2+)</name>
        <dbReference type="ChEBI" id="CHEBI:29105"/>
    </cofactor>
</comment>
<evidence type="ECO:0000256" key="3">
    <source>
        <dbReference type="ARBA" id="ARBA00009409"/>
    </source>
</evidence>
<evidence type="ECO:0000313" key="17">
    <source>
        <dbReference type="EMBL" id="NIR75825.1"/>
    </source>
</evidence>